<evidence type="ECO:0000313" key="2">
    <source>
        <dbReference type="EMBL" id="KAF3454071.1"/>
    </source>
</evidence>
<organism evidence="2 3">
    <name type="scientific">Rhamnella rubrinervis</name>
    <dbReference type="NCBI Taxonomy" id="2594499"/>
    <lineage>
        <taxon>Eukaryota</taxon>
        <taxon>Viridiplantae</taxon>
        <taxon>Streptophyta</taxon>
        <taxon>Embryophyta</taxon>
        <taxon>Tracheophyta</taxon>
        <taxon>Spermatophyta</taxon>
        <taxon>Magnoliopsida</taxon>
        <taxon>eudicotyledons</taxon>
        <taxon>Gunneridae</taxon>
        <taxon>Pentapetalae</taxon>
        <taxon>rosids</taxon>
        <taxon>fabids</taxon>
        <taxon>Rosales</taxon>
        <taxon>Rhamnaceae</taxon>
        <taxon>rhamnoid group</taxon>
        <taxon>Rhamneae</taxon>
        <taxon>Rhamnella</taxon>
    </lineage>
</organism>
<dbReference type="Proteomes" id="UP000796880">
    <property type="component" value="Unassembled WGS sequence"/>
</dbReference>
<sequence length="93" mass="10309">MKGAPSHCMAASNPESSSKVNCKEISVSEKSLCQDLDWKKLNVAKFLSGFTIAISLVDVKASTDDEDPEEEEVSKEEEDPEEEEDPKEFPTED</sequence>
<feature type="compositionally biased region" description="Acidic residues" evidence="1">
    <location>
        <begin position="64"/>
        <end position="86"/>
    </location>
</feature>
<dbReference type="AlphaFoldDB" id="A0A8K0MPM5"/>
<protein>
    <submittedName>
        <fullName evidence="2">Uncharacterized protein</fullName>
    </submittedName>
</protein>
<proteinExistence type="predicted"/>
<accession>A0A8K0MPM5</accession>
<feature type="region of interest" description="Disordered" evidence="1">
    <location>
        <begin position="1"/>
        <end position="20"/>
    </location>
</feature>
<feature type="region of interest" description="Disordered" evidence="1">
    <location>
        <begin position="59"/>
        <end position="93"/>
    </location>
</feature>
<gene>
    <name evidence="2" type="ORF">FNV43_RR04518</name>
</gene>
<evidence type="ECO:0000313" key="3">
    <source>
        <dbReference type="Proteomes" id="UP000796880"/>
    </source>
</evidence>
<reference evidence="2" key="1">
    <citation type="submission" date="2020-03" db="EMBL/GenBank/DDBJ databases">
        <title>A high-quality chromosome-level genome assembly of a woody plant with both climbing and erect habits, Rhamnella rubrinervis.</title>
        <authorList>
            <person name="Lu Z."/>
            <person name="Yang Y."/>
            <person name="Zhu X."/>
            <person name="Sun Y."/>
        </authorList>
    </citation>
    <scope>NUCLEOTIDE SEQUENCE</scope>
    <source>
        <strain evidence="2">BYM</strain>
        <tissue evidence="2">Leaf</tissue>
    </source>
</reference>
<evidence type="ECO:0000256" key="1">
    <source>
        <dbReference type="SAM" id="MobiDB-lite"/>
    </source>
</evidence>
<dbReference type="EMBL" id="VOIH02000002">
    <property type="protein sequence ID" value="KAF3454071.1"/>
    <property type="molecule type" value="Genomic_DNA"/>
</dbReference>
<comment type="caution">
    <text evidence="2">The sequence shown here is derived from an EMBL/GenBank/DDBJ whole genome shotgun (WGS) entry which is preliminary data.</text>
</comment>
<keyword evidence="3" id="KW-1185">Reference proteome</keyword>
<name>A0A8K0MPM5_9ROSA</name>